<feature type="domain" description="Major facilitator superfamily (MFS) profile" evidence="7">
    <location>
        <begin position="146"/>
        <end position="338"/>
    </location>
</feature>
<evidence type="ECO:0000259" key="7">
    <source>
        <dbReference type="PROSITE" id="PS50850"/>
    </source>
</evidence>
<dbReference type="InterPro" id="IPR020846">
    <property type="entry name" value="MFS_dom"/>
</dbReference>
<keyword evidence="3 6" id="KW-1133">Transmembrane helix</keyword>
<dbReference type="PANTHER" id="PTHR23528">
    <property type="match status" value="1"/>
</dbReference>
<dbReference type="Pfam" id="PF07690">
    <property type="entry name" value="MFS_1"/>
    <property type="match status" value="1"/>
</dbReference>
<dbReference type="PROSITE" id="PS50850">
    <property type="entry name" value="MFS"/>
    <property type="match status" value="1"/>
</dbReference>
<comment type="subcellular location">
    <subcellularLocation>
        <location evidence="1">Cell membrane</location>
        <topology evidence="1">Multi-pass membrane protein</topology>
    </subcellularLocation>
</comment>
<keyword evidence="9" id="KW-1185">Reference proteome</keyword>
<evidence type="ECO:0000256" key="1">
    <source>
        <dbReference type="ARBA" id="ARBA00004651"/>
    </source>
</evidence>
<organism evidence="8 9">
    <name type="scientific">Nonomuraea composti</name>
    <dbReference type="NCBI Taxonomy" id="2720023"/>
    <lineage>
        <taxon>Bacteria</taxon>
        <taxon>Bacillati</taxon>
        <taxon>Actinomycetota</taxon>
        <taxon>Actinomycetes</taxon>
        <taxon>Streptosporangiales</taxon>
        <taxon>Streptosporangiaceae</taxon>
        <taxon>Nonomuraea</taxon>
    </lineage>
</organism>
<feature type="compositionally biased region" description="Low complexity" evidence="5">
    <location>
        <begin position="38"/>
        <end position="47"/>
    </location>
</feature>
<feature type="transmembrane region" description="Helical" evidence="6">
    <location>
        <begin position="217"/>
        <end position="235"/>
    </location>
</feature>
<evidence type="ECO:0000313" key="9">
    <source>
        <dbReference type="Proteomes" id="UP000696294"/>
    </source>
</evidence>
<comment type="caution">
    <text evidence="8">The sequence shown here is derived from an EMBL/GenBank/DDBJ whole genome shotgun (WGS) entry which is preliminary data.</text>
</comment>
<gene>
    <name evidence="8" type="ORF">HCN51_48045</name>
</gene>
<dbReference type="PANTHER" id="PTHR23528:SF1">
    <property type="entry name" value="MAJOR FACILITATOR SUPERFAMILY (MFS) PROFILE DOMAIN-CONTAINING PROTEIN"/>
    <property type="match status" value="1"/>
</dbReference>
<feature type="transmembrane region" description="Helical" evidence="6">
    <location>
        <begin position="279"/>
        <end position="307"/>
    </location>
</feature>
<evidence type="ECO:0000256" key="2">
    <source>
        <dbReference type="ARBA" id="ARBA00022692"/>
    </source>
</evidence>
<evidence type="ECO:0000256" key="6">
    <source>
        <dbReference type="SAM" id="Phobius"/>
    </source>
</evidence>
<keyword evidence="4 6" id="KW-0472">Membrane</keyword>
<feature type="transmembrane region" description="Helical" evidence="6">
    <location>
        <begin position="92"/>
        <end position="113"/>
    </location>
</feature>
<dbReference type="InterPro" id="IPR036259">
    <property type="entry name" value="MFS_trans_sf"/>
</dbReference>
<proteinExistence type="predicted"/>
<evidence type="ECO:0000256" key="4">
    <source>
        <dbReference type="ARBA" id="ARBA00023136"/>
    </source>
</evidence>
<feature type="transmembrane region" description="Helical" evidence="6">
    <location>
        <begin position="184"/>
        <end position="205"/>
    </location>
</feature>
<feature type="transmembrane region" description="Helical" evidence="6">
    <location>
        <begin position="313"/>
        <end position="332"/>
    </location>
</feature>
<dbReference type="SUPFAM" id="SSF103473">
    <property type="entry name" value="MFS general substrate transporter"/>
    <property type="match status" value="1"/>
</dbReference>
<evidence type="ECO:0000256" key="5">
    <source>
        <dbReference type="SAM" id="MobiDB-lite"/>
    </source>
</evidence>
<reference evidence="8 9" key="1">
    <citation type="submission" date="2020-03" db="EMBL/GenBank/DDBJ databases">
        <title>WGS of actinomycetes isolated from Thailand.</title>
        <authorList>
            <person name="Thawai C."/>
        </authorList>
    </citation>
    <scope>NUCLEOTIDE SEQUENCE [LARGE SCALE GENOMIC DNA]</scope>
    <source>
        <strain evidence="8 9">FMUSA5-5</strain>
    </source>
</reference>
<protein>
    <submittedName>
        <fullName evidence="8">MFS transporter</fullName>
    </submittedName>
</protein>
<feature type="transmembrane region" description="Helical" evidence="6">
    <location>
        <begin position="241"/>
        <end position="259"/>
    </location>
</feature>
<name>A0ABX1BMR0_9ACTN</name>
<feature type="transmembrane region" description="Helical" evidence="6">
    <location>
        <begin position="151"/>
        <end position="172"/>
    </location>
</feature>
<dbReference type="Proteomes" id="UP000696294">
    <property type="component" value="Unassembled WGS sequence"/>
</dbReference>
<sequence>MIRLHLSQTTVDRVLPPPGLDGPTSPRTASCQPMTFLPSPRTSRTTPETNLAQADRLPEEQRGKVAGLSGVVQQLASVSGTLLAGVLVGDNLLLFLVPGAVGAVAVTLFVCLVREPDNRHLAVETEPFTARDLIRPYLFSPRRDPDFAWNWLGKFLFMAGLAFSTTFTAFFLADRLDVSVEEVASTVAVLGAGGIVAAVLGAIGGGFLSDRLRRRRVFVLLGGCVFAAGAVIMALSPSVPLIMAGAILGNFGIGVFSAVDQALLLDVLPDRDTDAGRYVGIYGFSTSIAQGTAPLIAPAVLAIGATATDKNYTLLYLVSAAFTLVAGLVVLLRVRSVR</sequence>
<accession>A0ABX1BMR0</accession>
<feature type="transmembrane region" description="Helical" evidence="6">
    <location>
        <begin position="65"/>
        <end position="86"/>
    </location>
</feature>
<dbReference type="Gene3D" id="1.20.1250.20">
    <property type="entry name" value="MFS general substrate transporter like domains"/>
    <property type="match status" value="2"/>
</dbReference>
<feature type="compositionally biased region" description="Polar residues" evidence="5">
    <location>
        <begin position="1"/>
        <end position="11"/>
    </location>
</feature>
<evidence type="ECO:0000256" key="3">
    <source>
        <dbReference type="ARBA" id="ARBA00022989"/>
    </source>
</evidence>
<keyword evidence="2 6" id="KW-0812">Transmembrane</keyword>
<feature type="region of interest" description="Disordered" evidence="5">
    <location>
        <begin position="1"/>
        <end position="50"/>
    </location>
</feature>
<dbReference type="InterPro" id="IPR011701">
    <property type="entry name" value="MFS"/>
</dbReference>
<evidence type="ECO:0000313" key="8">
    <source>
        <dbReference type="EMBL" id="NJP97096.1"/>
    </source>
</evidence>
<dbReference type="EMBL" id="JAATEP010000059">
    <property type="protein sequence ID" value="NJP97096.1"/>
    <property type="molecule type" value="Genomic_DNA"/>
</dbReference>